<evidence type="ECO:0000313" key="1">
    <source>
        <dbReference type="EMBL" id="KAK4119276.1"/>
    </source>
</evidence>
<dbReference type="EMBL" id="MU853251">
    <property type="protein sequence ID" value="KAK4119276.1"/>
    <property type="molecule type" value="Genomic_DNA"/>
</dbReference>
<accession>A0AAN6TS46</accession>
<reference evidence="1" key="1">
    <citation type="journal article" date="2023" name="Mol. Phylogenet. Evol.">
        <title>Genome-scale phylogeny and comparative genomics of the fungal order Sordariales.</title>
        <authorList>
            <person name="Hensen N."/>
            <person name="Bonometti L."/>
            <person name="Westerberg I."/>
            <person name="Brannstrom I.O."/>
            <person name="Guillou S."/>
            <person name="Cros-Aarteil S."/>
            <person name="Calhoun S."/>
            <person name="Haridas S."/>
            <person name="Kuo A."/>
            <person name="Mondo S."/>
            <person name="Pangilinan J."/>
            <person name="Riley R."/>
            <person name="LaButti K."/>
            <person name="Andreopoulos B."/>
            <person name="Lipzen A."/>
            <person name="Chen C."/>
            <person name="Yan M."/>
            <person name="Daum C."/>
            <person name="Ng V."/>
            <person name="Clum A."/>
            <person name="Steindorff A."/>
            <person name="Ohm R.A."/>
            <person name="Martin F."/>
            <person name="Silar P."/>
            <person name="Natvig D.O."/>
            <person name="Lalanne C."/>
            <person name="Gautier V."/>
            <person name="Ament-Velasquez S.L."/>
            <person name="Kruys A."/>
            <person name="Hutchinson M.I."/>
            <person name="Powell A.J."/>
            <person name="Barry K."/>
            <person name="Miller A.N."/>
            <person name="Grigoriev I.V."/>
            <person name="Debuchy R."/>
            <person name="Gladieux P."/>
            <person name="Hiltunen Thoren M."/>
            <person name="Johannesson H."/>
        </authorList>
    </citation>
    <scope>NUCLEOTIDE SEQUENCE</scope>
    <source>
        <strain evidence="1">CBS 731.68</strain>
    </source>
</reference>
<evidence type="ECO:0000313" key="2">
    <source>
        <dbReference type="Proteomes" id="UP001302602"/>
    </source>
</evidence>
<dbReference type="GeneID" id="87823272"/>
<proteinExistence type="predicted"/>
<dbReference type="RefSeq" id="XP_062643049.1">
    <property type="nucleotide sequence ID" value="XM_062786504.1"/>
</dbReference>
<name>A0AAN6TS46_9PEZI</name>
<keyword evidence="2" id="KW-1185">Reference proteome</keyword>
<gene>
    <name evidence="1" type="ORF">N657DRAFT_263775</name>
</gene>
<dbReference type="Proteomes" id="UP001302602">
    <property type="component" value="Unassembled WGS sequence"/>
</dbReference>
<organism evidence="1 2">
    <name type="scientific">Parathielavia appendiculata</name>
    <dbReference type="NCBI Taxonomy" id="2587402"/>
    <lineage>
        <taxon>Eukaryota</taxon>
        <taxon>Fungi</taxon>
        <taxon>Dikarya</taxon>
        <taxon>Ascomycota</taxon>
        <taxon>Pezizomycotina</taxon>
        <taxon>Sordariomycetes</taxon>
        <taxon>Sordariomycetidae</taxon>
        <taxon>Sordariales</taxon>
        <taxon>Chaetomiaceae</taxon>
        <taxon>Parathielavia</taxon>
    </lineage>
</organism>
<sequence>MSVRAPAGGETQDRRFTPFSSHRRLAVVGSVVVEFSAGCLSAASVTPFPASHLLLTSWKETSTFHLTEGYRLVHCTFASSQFRSAKMSAPVTQTDKRVVPCLSLSSKLMRSPIRTNSVTNPSGLLPAEQET</sequence>
<reference evidence="1" key="2">
    <citation type="submission" date="2023-05" db="EMBL/GenBank/DDBJ databases">
        <authorList>
            <consortium name="Lawrence Berkeley National Laboratory"/>
            <person name="Steindorff A."/>
            <person name="Hensen N."/>
            <person name="Bonometti L."/>
            <person name="Westerberg I."/>
            <person name="Brannstrom I.O."/>
            <person name="Guillou S."/>
            <person name="Cros-Aarteil S."/>
            <person name="Calhoun S."/>
            <person name="Haridas S."/>
            <person name="Kuo A."/>
            <person name="Mondo S."/>
            <person name="Pangilinan J."/>
            <person name="Riley R."/>
            <person name="Labutti K."/>
            <person name="Andreopoulos B."/>
            <person name="Lipzen A."/>
            <person name="Chen C."/>
            <person name="Yanf M."/>
            <person name="Daum C."/>
            <person name="Ng V."/>
            <person name="Clum A."/>
            <person name="Ohm R."/>
            <person name="Martin F."/>
            <person name="Silar P."/>
            <person name="Natvig D."/>
            <person name="Lalanne C."/>
            <person name="Gautier V."/>
            <person name="Ament-Velasquez S.L."/>
            <person name="Kruys A."/>
            <person name="Hutchinson M.I."/>
            <person name="Powell A.J."/>
            <person name="Barry K."/>
            <person name="Miller A.N."/>
            <person name="Grigoriev I.V."/>
            <person name="Debuchy R."/>
            <person name="Gladieux P."/>
            <person name="Thoren M.H."/>
            <person name="Johannesson H."/>
        </authorList>
    </citation>
    <scope>NUCLEOTIDE SEQUENCE</scope>
    <source>
        <strain evidence="1">CBS 731.68</strain>
    </source>
</reference>
<comment type="caution">
    <text evidence="1">The sequence shown here is derived from an EMBL/GenBank/DDBJ whole genome shotgun (WGS) entry which is preliminary data.</text>
</comment>
<protein>
    <submittedName>
        <fullName evidence="1">Uncharacterized protein</fullName>
    </submittedName>
</protein>
<dbReference type="AlphaFoldDB" id="A0AAN6TS46"/>